<accession>A0A6J5YGN1</accession>
<dbReference type="PROSITE" id="PS51462">
    <property type="entry name" value="NUDIX"/>
    <property type="match status" value="1"/>
</dbReference>
<evidence type="ECO:0000256" key="1">
    <source>
        <dbReference type="ARBA" id="ARBA00001946"/>
    </source>
</evidence>
<dbReference type="InterPro" id="IPR015797">
    <property type="entry name" value="NUDIX_hydrolase-like_dom_sf"/>
</dbReference>
<reference evidence="4" key="1">
    <citation type="submission" date="2020-05" db="EMBL/GenBank/DDBJ databases">
        <authorList>
            <person name="Chiriac C."/>
            <person name="Salcher M."/>
            <person name="Ghai R."/>
            <person name="Kavagutti S V."/>
        </authorList>
    </citation>
    <scope>NUCLEOTIDE SEQUENCE</scope>
</reference>
<dbReference type="EMBL" id="CAEMXZ010000013">
    <property type="protein sequence ID" value="CAB4322732.1"/>
    <property type="molecule type" value="Genomic_DNA"/>
</dbReference>
<dbReference type="InterPro" id="IPR000086">
    <property type="entry name" value="NUDIX_hydrolase_dom"/>
</dbReference>
<dbReference type="PRINTS" id="PR00502">
    <property type="entry name" value="NUDIXFAMILY"/>
</dbReference>
<keyword evidence="2" id="KW-0378">Hydrolase</keyword>
<protein>
    <submittedName>
        <fullName evidence="4">Unannotated protein</fullName>
    </submittedName>
</protein>
<dbReference type="InterPro" id="IPR020084">
    <property type="entry name" value="NUDIX_hydrolase_CS"/>
</dbReference>
<dbReference type="PROSITE" id="PS00893">
    <property type="entry name" value="NUDIX_BOX"/>
    <property type="match status" value="1"/>
</dbReference>
<feature type="domain" description="Nudix hydrolase" evidence="3">
    <location>
        <begin position="1"/>
        <end position="132"/>
    </location>
</feature>
<dbReference type="CDD" id="cd02883">
    <property type="entry name" value="NUDIX_Hydrolase"/>
    <property type="match status" value="1"/>
</dbReference>
<proteinExistence type="predicted"/>
<name>A0A6J5YGN1_9ZZZZ</name>
<dbReference type="SUPFAM" id="SSF55811">
    <property type="entry name" value="Nudix"/>
    <property type="match status" value="1"/>
</dbReference>
<sequence length="161" mass="17810">MREWVVGGAVIEGPGGVLLVRNRRRDGSHDWSPPGGVIDAGESVIEGLTREVNEETGLVVERWSEVVYEISAVAPDMGWKLRVEARIAMDWSGDLSIDDPDGIVDHAEWVHPDSCATHLAGGARWVVEPVTEWLAERWSGSRQFSYRVDGVYGSELTVVRE</sequence>
<evidence type="ECO:0000313" key="4">
    <source>
        <dbReference type="EMBL" id="CAB4322732.1"/>
    </source>
</evidence>
<gene>
    <name evidence="4" type="ORF">UFOPK1392_00469</name>
</gene>
<dbReference type="Pfam" id="PF00293">
    <property type="entry name" value="NUDIX"/>
    <property type="match status" value="1"/>
</dbReference>
<organism evidence="4">
    <name type="scientific">freshwater metagenome</name>
    <dbReference type="NCBI Taxonomy" id="449393"/>
    <lineage>
        <taxon>unclassified sequences</taxon>
        <taxon>metagenomes</taxon>
        <taxon>ecological metagenomes</taxon>
    </lineage>
</organism>
<evidence type="ECO:0000256" key="2">
    <source>
        <dbReference type="ARBA" id="ARBA00022801"/>
    </source>
</evidence>
<evidence type="ECO:0000259" key="3">
    <source>
        <dbReference type="PROSITE" id="PS51462"/>
    </source>
</evidence>
<dbReference type="Gene3D" id="3.90.79.10">
    <property type="entry name" value="Nucleoside Triphosphate Pyrophosphohydrolase"/>
    <property type="match status" value="1"/>
</dbReference>
<dbReference type="PANTHER" id="PTHR43046">
    <property type="entry name" value="GDP-MANNOSE MANNOSYL HYDROLASE"/>
    <property type="match status" value="1"/>
</dbReference>
<dbReference type="AlphaFoldDB" id="A0A6J5YGN1"/>
<dbReference type="GO" id="GO:0016787">
    <property type="term" value="F:hydrolase activity"/>
    <property type="evidence" value="ECO:0007669"/>
    <property type="project" value="UniProtKB-KW"/>
</dbReference>
<dbReference type="PANTHER" id="PTHR43046:SF14">
    <property type="entry name" value="MUTT_NUDIX FAMILY PROTEIN"/>
    <property type="match status" value="1"/>
</dbReference>
<dbReference type="InterPro" id="IPR020476">
    <property type="entry name" value="Nudix_hydrolase"/>
</dbReference>
<comment type="cofactor">
    <cofactor evidence="1">
        <name>Mg(2+)</name>
        <dbReference type="ChEBI" id="CHEBI:18420"/>
    </cofactor>
</comment>